<dbReference type="EMBL" id="JACEEZ010022299">
    <property type="protein sequence ID" value="KAG0712558.1"/>
    <property type="molecule type" value="Genomic_DNA"/>
</dbReference>
<evidence type="ECO:0000313" key="3">
    <source>
        <dbReference type="Proteomes" id="UP000770661"/>
    </source>
</evidence>
<feature type="region of interest" description="Disordered" evidence="1">
    <location>
        <begin position="1"/>
        <end position="117"/>
    </location>
</feature>
<gene>
    <name evidence="2" type="ORF">GWK47_018228</name>
</gene>
<protein>
    <submittedName>
        <fullName evidence="2">Uncharacterized protein</fullName>
    </submittedName>
</protein>
<dbReference type="AlphaFoldDB" id="A0A8J4XR89"/>
<feature type="compositionally biased region" description="Basic and acidic residues" evidence="1">
    <location>
        <begin position="17"/>
        <end position="47"/>
    </location>
</feature>
<proteinExistence type="predicted"/>
<accession>A0A8J4XR89</accession>
<feature type="compositionally biased region" description="Basic and acidic residues" evidence="1">
    <location>
        <begin position="58"/>
        <end position="91"/>
    </location>
</feature>
<keyword evidence="3" id="KW-1185">Reference proteome</keyword>
<name>A0A8J4XR89_CHIOP</name>
<organism evidence="2 3">
    <name type="scientific">Chionoecetes opilio</name>
    <name type="common">Atlantic snow crab</name>
    <name type="synonym">Cancer opilio</name>
    <dbReference type="NCBI Taxonomy" id="41210"/>
    <lineage>
        <taxon>Eukaryota</taxon>
        <taxon>Metazoa</taxon>
        <taxon>Ecdysozoa</taxon>
        <taxon>Arthropoda</taxon>
        <taxon>Crustacea</taxon>
        <taxon>Multicrustacea</taxon>
        <taxon>Malacostraca</taxon>
        <taxon>Eumalacostraca</taxon>
        <taxon>Eucarida</taxon>
        <taxon>Decapoda</taxon>
        <taxon>Pleocyemata</taxon>
        <taxon>Brachyura</taxon>
        <taxon>Eubrachyura</taxon>
        <taxon>Majoidea</taxon>
        <taxon>Majidae</taxon>
        <taxon>Chionoecetes</taxon>
    </lineage>
</organism>
<sequence>MKETSESAEDISLSSNHTEERDNLRDSCDDVRSGRLDKQEDACKDLPEPVELSLSGTDTRENNIKEEADLDALEKELKVLPDGRKQQEGKKGSVSLNLKKSPSSSRVPLTPSRPCSLLTPSAPPPTVRVVGLASKLIEFVCCEETINIEALRKAFFSQVM</sequence>
<comment type="caution">
    <text evidence="2">The sequence shown here is derived from an EMBL/GenBank/DDBJ whole genome shotgun (WGS) entry which is preliminary data.</text>
</comment>
<dbReference type="Proteomes" id="UP000770661">
    <property type="component" value="Unassembled WGS sequence"/>
</dbReference>
<feature type="compositionally biased region" description="Polar residues" evidence="1">
    <location>
        <begin position="94"/>
        <end position="107"/>
    </location>
</feature>
<evidence type="ECO:0000313" key="2">
    <source>
        <dbReference type="EMBL" id="KAG0712558.1"/>
    </source>
</evidence>
<reference evidence="2" key="1">
    <citation type="submission" date="2020-07" db="EMBL/GenBank/DDBJ databases">
        <title>The High-quality genome of the commercially important snow crab, Chionoecetes opilio.</title>
        <authorList>
            <person name="Jeong J.-H."/>
            <person name="Ryu S."/>
        </authorList>
    </citation>
    <scope>NUCLEOTIDE SEQUENCE</scope>
    <source>
        <strain evidence="2">MADBK_172401_WGS</strain>
        <tissue evidence="2">Digestive gland</tissue>
    </source>
</reference>
<evidence type="ECO:0000256" key="1">
    <source>
        <dbReference type="SAM" id="MobiDB-lite"/>
    </source>
</evidence>